<evidence type="ECO:0000256" key="1">
    <source>
        <dbReference type="SAM" id="MobiDB-lite"/>
    </source>
</evidence>
<protein>
    <submittedName>
        <fullName evidence="2">Uncharacterized protein</fullName>
    </submittedName>
</protein>
<reference evidence="2" key="1">
    <citation type="submission" date="2025-08" db="UniProtKB">
        <authorList>
            <consortium name="Ensembl"/>
        </authorList>
    </citation>
    <scope>IDENTIFICATION</scope>
</reference>
<sequence>MDGVIYAEESAGGPWGALKVTLSSSEAPLYGSGLTSAFRTFSGYPAFRKTSRTDGTQYPPPRSPYSGKGLGPGNLLHSALLPIHCICLR</sequence>
<dbReference type="AlphaFoldDB" id="A0A8C6I7K6"/>
<reference evidence="2" key="2">
    <citation type="submission" date="2025-09" db="UniProtKB">
        <authorList>
            <consortium name="Ensembl"/>
        </authorList>
    </citation>
    <scope>IDENTIFICATION</scope>
</reference>
<accession>A0A8C6I7K6</accession>
<dbReference type="Ensembl" id="ENSMSIT00000039858.1">
    <property type="protein sequence ID" value="ENSMSIP00000031612.1"/>
    <property type="gene ID" value="ENSMSIG00000026463.1"/>
</dbReference>
<dbReference type="Proteomes" id="UP000694415">
    <property type="component" value="Unplaced"/>
</dbReference>
<name>A0A8C6I7K6_MUSSI</name>
<keyword evidence="3" id="KW-1185">Reference proteome</keyword>
<dbReference type="GeneTree" id="ENSGT00960000190969"/>
<evidence type="ECO:0000313" key="2">
    <source>
        <dbReference type="Ensembl" id="ENSMSIP00000031612.1"/>
    </source>
</evidence>
<proteinExistence type="predicted"/>
<organism evidence="2 3">
    <name type="scientific">Mus spicilegus</name>
    <name type="common">Mound-building mouse</name>
    <dbReference type="NCBI Taxonomy" id="10103"/>
    <lineage>
        <taxon>Eukaryota</taxon>
        <taxon>Metazoa</taxon>
        <taxon>Chordata</taxon>
        <taxon>Craniata</taxon>
        <taxon>Vertebrata</taxon>
        <taxon>Euteleostomi</taxon>
        <taxon>Mammalia</taxon>
        <taxon>Eutheria</taxon>
        <taxon>Euarchontoglires</taxon>
        <taxon>Glires</taxon>
        <taxon>Rodentia</taxon>
        <taxon>Myomorpha</taxon>
        <taxon>Muroidea</taxon>
        <taxon>Muridae</taxon>
        <taxon>Murinae</taxon>
        <taxon>Mus</taxon>
        <taxon>Mus</taxon>
    </lineage>
</organism>
<evidence type="ECO:0000313" key="3">
    <source>
        <dbReference type="Proteomes" id="UP000694415"/>
    </source>
</evidence>
<feature type="region of interest" description="Disordered" evidence="1">
    <location>
        <begin position="48"/>
        <end position="69"/>
    </location>
</feature>